<dbReference type="Proteomes" id="UP000585614">
    <property type="component" value="Unassembled WGS sequence"/>
</dbReference>
<sequence length="168" mass="18414">MHPTPVTLATKWFAQSCPRVPLENPKLVGAPTTQDATEPLTVSWPLILTEASVYDYVLEAPCRWTLVVVFPSQAFRLWTAAELSLRKGRPLSHTHSPARRSHTHGPYLINDRRSPAVLSIQKGSCSNHSSRGFTCMCVAGSSLSPAQYWKLRRAGTGVLWLPAPASGP</sequence>
<accession>A0A7J7R8U1</accession>
<comment type="caution">
    <text evidence="1">The sequence shown here is derived from an EMBL/GenBank/DDBJ whole genome shotgun (WGS) entry which is preliminary data.</text>
</comment>
<dbReference type="EMBL" id="JACAGC010000029">
    <property type="protein sequence ID" value="KAF6272375.1"/>
    <property type="molecule type" value="Genomic_DNA"/>
</dbReference>
<dbReference type="AlphaFoldDB" id="A0A7J7R8U1"/>
<evidence type="ECO:0000313" key="1">
    <source>
        <dbReference type="EMBL" id="KAF6272375.1"/>
    </source>
</evidence>
<evidence type="ECO:0000313" key="2">
    <source>
        <dbReference type="Proteomes" id="UP000585614"/>
    </source>
</evidence>
<protein>
    <submittedName>
        <fullName evidence="1">Uncharacterized protein</fullName>
    </submittedName>
</protein>
<organism evidence="1 2">
    <name type="scientific">Rhinolophus ferrumequinum</name>
    <name type="common">Greater horseshoe bat</name>
    <dbReference type="NCBI Taxonomy" id="59479"/>
    <lineage>
        <taxon>Eukaryota</taxon>
        <taxon>Metazoa</taxon>
        <taxon>Chordata</taxon>
        <taxon>Craniata</taxon>
        <taxon>Vertebrata</taxon>
        <taxon>Euteleostomi</taxon>
        <taxon>Mammalia</taxon>
        <taxon>Eutheria</taxon>
        <taxon>Laurasiatheria</taxon>
        <taxon>Chiroptera</taxon>
        <taxon>Yinpterochiroptera</taxon>
        <taxon>Rhinolophoidea</taxon>
        <taxon>Rhinolophidae</taxon>
        <taxon>Rhinolophinae</taxon>
        <taxon>Rhinolophus</taxon>
    </lineage>
</organism>
<name>A0A7J7R8U1_RHIFE</name>
<reference evidence="1 2" key="1">
    <citation type="journal article" date="2020" name="Nature">
        <title>Six reference-quality genomes reveal evolution of bat adaptations.</title>
        <authorList>
            <person name="Jebb D."/>
            <person name="Huang Z."/>
            <person name="Pippel M."/>
            <person name="Hughes G.M."/>
            <person name="Lavrichenko K."/>
            <person name="Devanna P."/>
            <person name="Winkler S."/>
            <person name="Jermiin L.S."/>
            <person name="Skirmuntt E.C."/>
            <person name="Katzourakis A."/>
            <person name="Burkitt-Gray L."/>
            <person name="Ray D.A."/>
            <person name="Sullivan K.A.M."/>
            <person name="Roscito J.G."/>
            <person name="Kirilenko B.M."/>
            <person name="Davalos L.M."/>
            <person name="Corthals A.P."/>
            <person name="Power M.L."/>
            <person name="Jones G."/>
            <person name="Ransome R.D."/>
            <person name="Dechmann D.K.N."/>
            <person name="Locatelli A.G."/>
            <person name="Puechmaille S.J."/>
            <person name="Fedrigo O."/>
            <person name="Jarvis E.D."/>
            <person name="Hiller M."/>
            <person name="Vernes S.C."/>
            <person name="Myers E.W."/>
            <person name="Teeling E.C."/>
        </authorList>
    </citation>
    <scope>NUCLEOTIDE SEQUENCE [LARGE SCALE GENOMIC DNA]</scope>
    <source>
        <strain evidence="1">MRhiFer1</strain>
        <tissue evidence="1">Lung</tissue>
    </source>
</reference>
<proteinExistence type="predicted"/>
<gene>
    <name evidence="1" type="ORF">mRhiFer1_009537</name>
</gene>